<dbReference type="Proteomes" id="UP001066276">
    <property type="component" value="Chromosome 8"/>
</dbReference>
<evidence type="ECO:0000256" key="1">
    <source>
        <dbReference type="SAM" id="MobiDB-lite"/>
    </source>
</evidence>
<sequence length="209" mass="23579">MPARETKEDQKEHSQQHWNPQSSEAKPDNGQAVKSQSPTTPEGGLGSQVKTETLEDPTTTPAEGPRTQEAIVAPLKTTEPTHTRLKPERPDQLKWREDKQKAQRTTARQPSNSPSQRTVPEQTGLTEADTVEGNSPKERTQNQKTPPEDKEAGQGRKEKPMEHRMAQPHKIAQTYPILRKQRAGRGRREPMPRRKRAEQSKPGPLTMNQ</sequence>
<dbReference type="AlphaFoldDB" id="A0AAV7NHM9"/>
<feature type="compositionally biased region" description="Polar residues" evidence="1">
    <location>
        <begin position="103"/>
        <end position="125"/>
    </location>
</feature>
<comment type="caution">
    <text evidence="2">The sequence shown here is derived from an EMBL/GenBank/DDBJ whole genome shotgun (WGS) entry which is preliminary data.</text>
</comment>
<dbReference type="EMBL" id="JANPWB010000012">
    <property type="protein sequence ID" value="KAJ1113868.1"/>
    <property type="molecule type" value="Genomic_DNA"/>
</dbReference>
<protein>
    <submittedName>
        <fullName evidence="2">Uncharacterized protein</fullName>
    </submittedName>
</protein>
<feature type="region of interest" description="Disordered" evidence="1">
    <location>
        <begin position="1"/>
        <end position="209"/>
    </location>
</feature>
<organism evidence="2 3">
    <name type="scientific">Pleurodeles waltl</name>
    <name type="common">Iberian ribbed newt</name>
    <dbReference type="NCBI Taxonomy" id="8319"/>
    <lineage>
        <taxon>Eukaryota</taxon>
        <taxon>Metazoa</taxon>
        <taxon>Chordata</taxon>
        <taxon>Craniata</taxon>
        <taxon>Vertebrata</taxon>
        <taxon>Euteleostomi</taxon>
        <taxon>Amphibia</taxon>
        <taxon>Batrachia</taxon>
        <taxon>Caudata</taxon>
        <taxon>Salamandroidea</taxon>
        <taxon>Salamandridae</taxon>
        <taxon>Pleurodelinae</taxon>
        <taxon>Pleurodeles</taxon>
    </lineage>
</organism>
<gene>
    <name evidence="2" type="ORF">NDU88_002109</name>
</gene>
<proteinExistence type="predicted"/>
<evidence type="ECO:0000313" key="2">
    <source>
        <dbReference type="EMBL" id="KAJ1113868.1"/>
    </source>
</evidence>
<feature type="compositionally biased region" description="Basic and acidic residues" evidence="1">
    <location>
        <begin position="135"/>
        <end position="165"/>
    </location>
</feature>
<reference evidence="2" key="1">
    <citation type="journal article" date="2022" name="bioRxiv">
        <title>Sequencing and chromosome-scale assembly of the giantPleurodeles waltlgenome.</title>
        <authorList>
            <person name="Brown T."/>
            <person name="Elewa A."/>
            <person name="Iarovenko S."/>
            <person name="Subramanian E."/>
            <person name="Araus A.J."/>
            <person name="Petzold A."/>
            <person name="Susuki M."/>
            <person name="Suzuki K.-i.T."/>
            <person name="Hayashi T."/>
            <person name="Toyoda A."/>
            <person name="Oliveira C."/>
            <person name="Osipova E."/>
            <person name="Leigh N.D."/>
            <person name="Simon A."/>
            <person name="Yun M.H."/>
        </authorList>
    </citation>
    <scope>NUCLEOTIDE SEQUENCE</scope>
    <source>
        <strain evidence="2">20211129_DDA</strain>
        <tissue evidence="2">Liver</tissue>
    </source>
</reference>
<evidence type="ECO:0000313" key="3">
    <source>
        <dbReference type="Proteomes" id="UP001066276"/>
    </source>
</evidence>
<keyword evidence="3" id="KW-1185">Reference proteome</keyword>
<feature type="compositionally biased region" description="Basic and acidic residues" evidence="1">
    <location>
        <begin position="1"/>
        <end position="15"/>
    </location>
</feature>
<feature type="compositionally biased region" description="Polar residues" evidence="1">
    <location>
        <begin position="48"/>
        <end position="61"/>
    </location>
</feature>
<feature type="compositionally biased region" description="Basic and acidic residues" evidence="1">
    <location>
        <begin position="79"/>
        <end position="101"/>
    </location>
</feature>
<accession>A0AAV7NHM9</accession>
<name>A0AAV7NHM9_PLEWA</name>